<evidence type="ECO:0000313" key="2">
    <source>
        <dbReference type="Proteomes" id="UP000231203"/>
    </source>
</evidence>
<comment type="caution">
    <text evidence="1">The sequence shown here is derived from an EMBL/GenBank/DDBJ whole genome shotgun (WGS) entry which is preliminary data.</text>
</comment>
<dbReference type="EMBL" id="PDTI01000034">
    <property type="protein sequence ID" value="PIE62682.1"/>
    <property type="molecule type" value="Genomic_DNA"/>
</dbReference>
<protein>
    <submittedName>
        <fullName evidence="1">PilZ domain-containing protein</fullName>
    </submittedName>
</protein>
<accession>A0A2G6MRU2</accession>
<reference evidence="1 2" key="1">
    <citation type="submission" date="2017-10" db="EMBL/GenBank/DDBJ databases">
        <title>Novel microbial diversity and functional potential in the marine mammal oral microbiome.</title>
        <authorList>
            <person name="Dudek N.K."/>
            <person name="Sun C.L."/>
            <person name="Burstein D."/>
            <person name="Kantor R.S."/>
            <person name="Aliaga Goltsman D.S."/>
            <person name="Bik E.M."/>
            <person name="Thomas B.C."/>
            <person name="Banfield J.F."/>
            <person name="Relman D.A."/>
        </authorList>
    </citation>
    <scope>NUCLEOTIDE SEQUENCE [LARGE SCALE GENOMIC DNA]</scope>
    <source>
        <strain evidence="1">DOLJORAL78_47_202</strain>
    </source>
</reference>
<name>A0A2G6MRU2_9BACT</name>
<gene>
    <name evidence="1" type="ORF">CSA25_04005</name>
</gene>
<dbReference type="Proteomes" id="UP000231203">
    <property type="component" value="Unassembled WGS sequence"/>
</dbReference>
<dbReference type="AlphaFoldDB" id="A0A2G6MRU2"/>
<organism evidence="1 2">
    <name type="scientific">Desulfobacter postgatei</name>
    <dbReference type="NCBI Taxonomy" id="2293"/>
    <lineage>
        <taxon>Bacteria</taxon>
        <taxon>Pseudomonadati</taxon>
        <taxon>Thermodesulfobacteriota</taxon>
        <taxon>Desulfobacteria</taxon>
        <taxon>Desulfobacterales</taxon>
        <taxon>Desulfobacteraceae</taxon>
        <taxon>Desulfobacter</taxon>
    </lineage>
</organism>
<proteinExistence type="predicted"/>
<evidence type="ECO:0000313" key="1">
    <source>
        <dbReference type="EMBL" id="PIE62682.1"/>
    </source>
</evidence>
<sequence>MDHFSEKRRLQRYKQKLPMDLYRMDYQGKRNSYYAEMNDFCDNGLSLMTNEKLVLGEQIYLELKNCGPNVLLPMKKRNYRGVIRWGKRYQSSNAAANGLYKYGIQFLTHNPRP</sequence>